<dbReference type="PANTHER" id="PTHR43400">
    <property type="entry name" value="FUMARATE REDUCTASE"/>
    <property type="match status" value="1"/>
</dbReference>
<dbReference type="SUPFAM" id="SSF56425">
    <property type="entry name" value="Succinate dehydrogenase/fumarate reductase flavoprotein, catalytic domain"/>
    <property type="match status" value="1"/>
</dbReference>
<evidence type="ECO:0000259" key="5">
    <source>
        <dbReference type="Pfam" id="PF00890"/>
    </source>
</evidence>
<dbReference type="InterPro" id="IPR003953">
    <property type="entry name" value="FAD-dep_OxRdtase_2_FAD-bd"/>
</dbReference>
<dbReference type="InterPro" id="IPR006311">
    <property type="entry name" value="TAT_signal"/>
</dbReference>
<sequence>MTQEGISRKSFIVGAGAAALSAATLGLFGCASPTPKGSAEAEAADTKAAASGAEAPAAVDEREWDESFDVVVVGSGIAGTSAAVTVATEGNGAICLVLDKGDDVLGGGNTRFSAGAIFSTTNAQNALKYLKALRGENPTVPDDVLEAYANGMAEHEGWLDALGAGDNFYAPWDNVKVTSVSAPEYPELLDTDEERATIGCMLFNGGPDGDGFKHVQTFLSDVLDQHPDTVTRKTGTTVVQLVQDPQTGEILGVVYEEGGKSVSAQATGGVVMCCGGFENNPVMMANYIRSYGAHPFAGICNTGDGIKLCAEVGAEMWHMANIAGFYNGFASLDGEKFVSKNAAQTTRGEGIIVGSNGRRYYMDNGGFGNTNLTEYDLRIHSGYRHGDNNRGGEWMHQSLPAESWFVFDQAGFDAGATAEITEDDPVAAGWGYSADSLTELAKLVGLPEGELEATVEHWNQMCDDGADMAFYRFPTTLNKVATPPFYAMRMVPYFLNTDGGPVRSAKAEVVGRDGNPIPHLYSAGEFGSVWSDMYNAGGNLSEGMAFGRIAARECLGIA</sequence>
<dbReference type="Gene3D" id="3.90.700.10">
    <property type="entry name" value="Succinate dehydrogenase/fumarate reductase flavoprotein, catalytic domain"/>
    <property type="match status" value="1"/>
</dbReference>
<evidence type="ECO:0000256" key="1">
    <source>
        <dbReference type="ARBA" id="ARBA00001974"/>
    </source>
</evidence>
<proteinExistence type="predicted"/>
<dbReference type="SUPFAM" id="SSF51905">
    <property type="entry name" value="FAD/NAD(P)-binding domain"/>
    <property type="match status" value="1"/>
</dbReference>
<keyword evidence="4" id="KW-0560">Oxidoreductase</keyword>
<evidence type="ECO:0000256" key="2">
    <source>
        <dbReference type="ARBA" id="ARBA00022630"/>
    </source>
</evidence>
<dbReference type="InterPro" id="IPR027477">
    <property type="entry name" value="Succ_DH/fumarate_Rdtase_cat_sf"/>
</dbReference>
<evidence type="ECO:0000313" key="6">
    <source>
        <dbReference type="EMBL" id="NBI34419.1"/>
    </source>
</evidence>
<comment type="cofactor">
    <cofactor evidence="1">
        <name>FAD</name>
        <dbReference type="ChEBI" id="CHEBI:57692"/>
    </cofactor>
</comment>
<dbReference type="GO" id="GO:0016491">
    <property type="term" value="F:oxidoreductase activity"/>
    <property type="evidence" value="ECO:0007669"/>
    <property type="project" value="UniProtKB-KW"/>
</dbReference>
<dbReference type="Gene3D" id="3.50.50.60">
    <property type="entry name" value="FAD/NAD(P)-binding domain"/>
    <property type="match status" value="1"/>
</dbReference>
<dbReference type="EMBL" id="QWKH01000027">
    <property type="protein sequence ID" value="NBI34419.1"/>
    <property type="molecule type" value="Genomic_DNA"/>
</dbReference>
<name>A0A7C9JDG2_9BACT</name>
<evidence type="ECO:0000256" key="3">
    <source>
        <dbReference type="ARBA" id="ARBA00022827"/>
    </source>
</evidence>
<evidence type="ECO:0000256" key="4">
    <source>
        <dbReference type="ARBA" id="ARBA00023002"/>
    </source>
</evidence>
<gene>
    <name evidence="6" type="ORF">D1639_05110</name>
</gene>
<keyword evidence="3" id="KW-0274">FAD</keyword>
<accession>A0A7C9JDG2</accession>
<keyword evidence="2" id="KW-0285">Flavoprotein</keyword>
<dbReference type="InterPro" id="IPR036188">
    <property type="entry name" value="FAD/NAD-bd_sf"/>
</dbReference>
<comment type="caution">
    <text evidence="6">The sequence shown here is derived from an EMBL/GenBank/DDBJ whole genome shotgun (WGS) entry which is preliminary data.</text>
</comment>
<feature type="domain" description="FAD-dependent oxidoreductase 2 FAD-binding" evidence="5">
    <location>
        <begin position="69"/>
        <end position="539"/>
    </location>
</feature>
<dbReference type="InterPro" id="IPR050315">
    <property type="entry name" value="FAD-oxidoreductase_2"/>
</dbReference>
<reference evidence="6" key="1">
    <citation type="submission" date="2018-08" db="EMBL/GenBank/DDBJ databases">
        <title>Murine metabolic-syndrome-specific gut microbial biobank.</title>
        <authorList>
            <person name="Liu C."/>
        </authorList>
    </citation>
    <scope>NUCLEOTIDE SEQUENCE [LARGE SCALE GENOMIC DNA]</scope>
    <source>
        <strain evidence="6">Z82</strain>
    </source>
</reference>
<organism evidence="6">
    <name type="scientific">Muribaculaceae bacterium Z82</name>
    <dbReference type="NCBI Taxonomy" id="2304548"/>
    <lineage>
        <taxon>Bacteria</taxon>
        <taxon>Pseudomonadati</taxon>
        <taxon>Bacteroidota</taxon>
        <taxon>Bacteroidia</taxon>
        <taxon>Bacteroidales</taxon>
        <taxon>Muribaculaceae</taxon>
    </lineage>
</organism>
<dbReference type="PANTHER" id="PTHR43400:SF10">
    <property type="entry name" value="3-OXOSTEROID 1-DEHYDROGENASE"/>
    <property type="match status" value="1"/>
</dbReference>
<protein>
    <submittedName>
        <fullName evidence="6">FAD-dependent oxidoreductase</fullName>
    </submittedName>
</protein>
<dbReference type="AlphaFoldDB" id="A0A7C9JDG2"/>
<dbReference type="GO" id="GO:0008202">
    <property type="term" value="P:steroid metabolic process"/>
    <property type="evidence" value="ECO:0007669"/>
    <property type="project" value="UniProtKB-ARBA"/>
</dbReference>
<dbReference type="PROSITE" id="PS51318">
    <property type="entry name" value="TAT"/>
    <property type="match status" value="1"/>
</dbReference>
<dbReference type="Pfam" id="PF00890">
    <property type="entry name" value="FAD_binding_2"/>
    <property type="match status" value="1"/>
</dbReference>